<dbReference type="Proteomes" id="UP000283509">
    <property type="component" value="Unassembled WGS sequence"/>
</dbReference>
<evidence type="ECO:0000313" key="5">
    <source>
        <dbReference type="EMBL" id="ROT82464.1"/>
    </source>
</evidence>
<dbReference type="PROSITE" id="PS51390">
    <property type="entry name" value="WAP"/>
    <property type="match status" value="1"/>
</dbReference>
<name>A0A423U191_PENVA</name>
<dbReference type="Gene3D" id="4.10.75.10">
    <property type="entry name" value="Elafin-like"/>
    <property type="match status" value="1"/>
</dbReference>
<dbReference type="InterPro" id="IPR008197">
    <property type="entry name" value="WAP_dom"/>
</dbReference>
<dbReference type="InterPro" id="IPR036645">
    <property type="entry name" value="Elafin-like_sf"/>
</dbReference>
<organism evidence="5 6">
    <name type="scientific">Penaeus vannamei</name>
    <name type="common">Whiteleg shrimp</name>
    <name type="synonym">Litopenaeus vannamei</name>
    <dbReference type="NCBI Taxonomy" id="6689"/>
    <lineage>
        <taxon>Eukaryota</taxon>
        <taxon>Metazoa</taxon>
        <taxon>Ecdysozoa</taxon>
        <taxon>Arthropoda</taxon>
        <taxon>Crustacea</taxon>
        <taxon>Multicrustacea</taxon>
        <taxon>Malacostraca</taxon>
        <taxon>Eumalacostraca</taxon>
        <taxon>Eucarida</taxon>
        <taxon>Decapoda</taxon>
        <taxon>Dendrobranchiata</taxon>
        <taxon>Penaeoidea</taxon>
        <taxon>Penaeidae</taxon>
        <taxon>Penaeus</taxon>
    </lineage>
</organism>
<keyword evidence="6" id="KW-1185">Reference proteome</keyword>
<dbReference type="Pfam" id="PF00095">
    <property type="entry name" value="WAP"/>
    <property type="match status" value="1"/>
</dbReference>
<evidence type="ECO:0000313" key="6">
    <source>
        <dbReference type="Proteomes" id="UP000283509"/>
    </source>
</evidence>
<dbReference type="SUPFAM" id="SSF57256">
    <property type="entry name" value="Elafin-like"/>
    <property type="match status" value="1"/>
</dbReference>
<dbReference type="AlphaFoldDB" id="A0A423U191"/>
<accession>A0A423U191</accession>
<evidence type="ECO:0000256" key="3">
    <source>
        <dbReference type="SAM" id="Phobius"/>
    </source>
</evidence>
<keyword evidence="3" id="KW-0812">Transmembrane</keyword>
<comment type="caution">
    <text evidence="5">The sequence shown here is derived from an EMBL/GenBank/DDBJ whole genome shotgun (WGS) entry which is preliminary data.</text>
</comment>
<dbReference type="InterPro" id="IPR036055">
    <property type="entry name" value="LDL_receptor-like_sf"/>
</dbReference>
<feature type="transmembrane region" description="Helical" evidence="3">
    <location>
        <begin position="518"/>
        <end position="539"/>
    </location>
</feature>
<reference evidence="5 6" key="1">
    <citation type="submission" date="2018-04" db="EMBL/GenBank/DDBJ databases">
        <authorList>
            <person name="Zhang X."/>
            <person name="Yuan J."/>
            <person name="Li F."/>
            <person name="Xiang J."/>
        </authorList>
    </citation>
    <scope>NUCLEOTIDE SEQUENCE [LARGE SCALE GENOMIC DNA]</scope>
    <source>
        <tissue evidence="5">Muscle</tissue>
    </source>
</reference>
<evidence type="ECO:0000256" key="2">
    <source>
        <dbReference type="PROSITE-ProRule" id="PRU00124"/>
    </source>
</evidence>
<comment type="caution">
    <text evidence="2">Lacks conserved residue(s) required for the propagation of feature annotation.</text>
</comment>
<dbReference type="InterPro" id="IPR002172">
    <property type="entry name" value="LDrepeatLR_classA_rpt"/>
</dbReference>
<dbReference type="GO" id="GO:0005576">
    <property type="term" value="C:extracellular region"/>
    <property type="evidence" value="ECO:0007669"/>
    <property type="project" value="InterPro"/>
</dbReference>
<dbReference type="GO" id="GO:0030414">
    <property type="term" value="F:peptidase inhibitor activity"/>
    <property type="evidence" value="ECO:0007669"/>
    <property type="project" value="InterPro"/>
</dbReference>
<evidence type="ECO:0000259" key="4">
    <source>
        <dbReference type="PROSITE" id="PS51390"/>
    </source>
</evidence>
<dbReference type="Gene3D" id="2.40.128.620">
    <property type="match status" value="2"/>
</dbReference>
<keyword evidence="3" id="KW-0472">Membrane</keyword>
<dbReference type="SUPFAM" id="SSF57424">
    <property type="entry name" value="LDL receptor-like module"/>
    <property type="match status" value="2"/>
</dbReference>
<dbReference type="PROSITE" id="PS01209">
    <property type="entry name" value="LDLRA_1"/>
    <property type="match status" value="2"/>
</dbReference>
<dbReference type="PRINTS" id="PR00261">
    <property type="entry name" value="LDLRECEPTOR"/>
</dbReference>
<dbReference type="SMART" id="SM00192">
    <property type="entry name" value="LDLa"/>
    <property type="match status" value="2"/>
</dbReference>
<reference evidence="5 6" key="2">
    <citation type="submission" date="2019-01" db="EMBL/GenBank/DDBJ databases">
        <title>The decoding of complex shrimp genome reveals the adaptation for benthos swimmer, frequently molting mechanism and breeding impact on genome.</title>
        <authorList>
            <person name="Sun Y."/>
            <person name="Gao Y."/>
            <person name="Yu Y."/>
        </authorList>
    </citation>
    <scope>NUCLEOTIDE SEQUENCE [LARGE SCALE GENOMIC DNA]</scope>
    <source>
        <tissue evidence="5">Muscle</tissue>
    </source>
</reference>
<evidence type="ECO:0000256" key="1">
    <source>
        <dbReference type="ARBA" id="ARBA00023157"/>
    </source>
</evidence>
<keyword evidence="3" id="KW-1133">Transmembrane helix</keyword>
<sequence>MVKISCRVKLGFQYDRLASSAPSLTPPSSSWLLIHWWETSEGNDNFEGPGYSSRGAYPYPHTSCPDKASFGGADAECRSVCRSDEDCPALQYCCVSECDRRCVTPQMTDTGDDCGCSVSFLPMTWPSSPSYDSGEVNIRVVNFIWQSVKDSFSPSMEVHLLDEDFRTTGIGQVDDLCQLENILQFEFRTKGFDLFKKPHRNLIVIGDSVDFFTRVSEAGALGEIFESVCAVVVGNVTLSDNLLSQFASTASPGEPCVWRADSYDQLGDLKPEVEVVIDDGSCLCPGETKDQSACAGPGENCVLDEDCGLRGDCVNGVCRERPCYVPDSYDPESDINYDYYVEDYYNYYGDYNYYSGYDVGYYFEYDYHYSDGVSNRMEQRKEPLTKLSQELKSKADVRDLSSLFQGCCSRGRMLCSGVPAVCVSPDAVCDGTADCINGEDETPEACEKRCCSRGRMLCSGVPAVCVSPDAVCDGTADCINGEDETPEACEKQHTHAPARACAYTRTRTHVFLSLPSSIFLIIIYFFPLLISILPLLLFLPSHFLSSPPSCFLPFSSYSFSSHSPPFHSFSSPSSLPYRHSPPSSFPSCFALSFFPPTPSSLSPLPSPLLSSPPPSSPLLSLSLSLSSLPSSPRPLLSLSSPFLLPPSPPPSLLSSPLPSPSFPSPSLSLFPHFPSPLHLPFPPLSIMSLSRLIREKRC</sequence>
<dbReference type="PROSITE" id="PS50068">
    <property type="entry name" value="LDLRA_2"/>
    <property type="match status" value="2"/>
</dbReference>
<dbReference type="EMBL" id="QCYY01000820">
    <property type="protein sequence ID" value="ROT82464.1"/>
    <property type="molecule type" value="Genomic_DNA"/>
</dbReference>
<dbReference type="InterPro" id="IPR023415">
    <property type="entry name" value="LDLR_class-A_CS"/>
</dbReference>
<dbReference type="OrthoDB" id="6118542at2759"/>
<feature type="domain" description="WAP" evidence="4">
    <location>
        <begin position="58"/>
        <end position="106"/>
    </location>
</feature>
<proteinExistence type="predicted"/>
<keyword evidence="1" id="KW-1015">Disulfide bond</keyword>
<gene>
    <name evidence="5" type="ORF">C7M84_024374</name>
</gene>
<protein>
    <recommendedName>
        <fullName evidence="4">WAP domain-containing protein</fullName>
    </recommendedName>
</protein>